<dbReference type="Pfam" id="PF00481">
    <property type="entry name" value="PP2C"/>
    <property type="match status" value="2"/>
</dbReference>
<dbReference type="PANTHER" id="PTHR13832:SF803">
    <property type="entry name" value="PROTEIN PHOSPHATASE 1G"/>
    <property type="match status" value="1"/>
</dbReference>
<comment type="cofactor">
    <cofactor evidence="1">
        <name>Mn(2+)</name>
        <dbReference type="ChEBI" id="CHEBI:29035"/>
    </cofactor>
</comment>
<evidence type="ECO:0000259" key="14">
    <source>
        <dbReference type="PROSITE" id="PS51746"/>
    </source>
</evidence>
<dbReference type="InterPro" id="IPR000222">
    <property type="entry name" value="PP2C_BS"/>
</dbReference>
<evidence type="ECO:0000256" key="2">
    <source>
        <dbReference type="ARBA" id="ARBA00004170"/>
    </source>
</evidence>
<evidence type="ECO:0000313" key="16">
    <source>
        <dbReference type="Proteomes" id="UP001295423"/>
    </source>
</evidence>
<comment type="caution">
    <text evidence="15">The sequence shown here is derived from an EMBL/GenBank/DDBJ whole genome shotgun (WGS) entry which is preliminary data.</text>
</comment>
<dbReference type="InterPro" id="IPR001932">
    <property type="entry name" value="PPM-type_phosphatase-like_dom"/>
</dbReference>
<organism evidence="15 16">
    <name type="scientific">Cylindrotheca closterium</name>
    <dbReference type="NCBI Taxonomy" id="2856"/>
    <lineage>
        <taxon>Eukaryota</taxon>
        <taxon>Sar</taxon>
        <taxon>Stramenopiles</taxon>
        <taxon>Ochrophyta</taxon>
        <taxon>Bacillariophyta</taxon>
        <taxon>Bacillariophyceae</taxon>
        <taxon>Bacillariophycidae</taxon>
        <taxon>Bacillariales</taxon>
        <taxon>Bacillariaceae</taxon>
        <taxon>Cylindrotheca</taxon>
    </lineage>
</organism>
<evidence type="ECO:0000256" key="4">
    <source>
        <dbReference type="ARBA" id="ARBA00013081"/>
    </source>
</evidence>
<evidence type="ECO:0000256" key="10">
    <source>
        <dbReference type="ARBA" id="ARBA00047761"/>
    </source>
</evidence>
<evidence type="ECO:0000256" key="1">
    <source>
        <dbReference type="ARBA" id="ARBA00001936"/>
    </source>
</evidence>
<keyword evidence="5" id="KW-0479">Metal-binding</keyword>
<dbReference type="PROSITE" id="PS01032">
    <property type="entry name" value="PPM_1"/>
    <property type="match status" value="1"/>
</dbReference>
<keyword evidence="16" id="KW-1185">Reference proteome</keyword>
<dbReference type="EMBL" id="CAKOGP040001799">
    <property type="protein sequence ID" value="CAJ1952111.1"/>
    <property type="molecule type" value="Genomic_DNA"/>
</dbReference>
<keyword evidence="9" id="KW-0464">Manganese</keyword>
<dbReference type="PROSITE" id="PS51746">
    <property type="entry name" value="PPM_2"/>
    <property type="match status" value="1"/>
</dbReference>
<dbReference type="GO" id="GO:0046872">
    <property type="term" value="F:metal ion binding"/>
    <property type="evidence" value="ECO:0007669"/>
    <property type="project" value="UniProtKB-KW"/>
</dbReference>
<dbReference type="Proteomes" id="UP001295423">
    <property type="component" value="Unassembled WGS sequence"/>
</dbReference>
<evidence type="ECO:0000256" key="9">
    <source>
        <dbReference type="ARBA" id="ARBA00023211"/>
    </source>
</evidence>
<evidence type="ECO:0000256" key="11">
    <source>
        <dbReference type="ARBA" id="ARBA00048336"/>
    </source>
</evidence>
<dbReference type="GO" id="GO:0016020">
    <property type="term" value="C:membrane"/>
    <property type="evidence" value="ECO:0007669"/>
    <property type="project" value="UniProtKB-SubCell"/>
</dbReference>
<feature type="compositionally biased region" description="Polar residues" evidence="13">
    <location>
        <begin position="174"/>
        <end position="187"/>
    </location>
</feature>
<keyword evidence="6 12" id="KW-0378">Hydrolase</keyword>
<dbReference type="GO" id="GO:0004722">
    <property type="term" value="F:protein serine/threonine phosphatase activity"/>
    <property type="evidence" value="ECO:0007669"/>
    <property type="project" value="UniProtKB-EC"/>
</dbReference>
<dbReference type="InterPro" id="IPR036457">
    <property type="entry name" value="PPM-type-like_dom_sf"/>
</dbReference>
<feature type="region of interest" description="Disordered" evidence="13">
    <location>
        <begin position="98"/>
        <end position="121"/>
    </location>
</feature>
<protein>
    <recommendedName>
        <fullName evidence="4">protein-serine/threonine phosphatase</fullName>
        <ecNumber evidence="4">3.1.3.16</ecNumber>
    </recommendedName>
</protein>
<keyword evidence="8 12" id="KW-0904">Protein phosphatase</keyword>
<comment type="subcellular location">
    <subcellularLocation>
        <location evidence="2">Membrane</location>
        <topology evidence="2">Peripheral membrane protein</topology>
    </subcellularLocation>
</comment>
<dbReference type="SUPFAM" id="SSF81606">
    <property type="entry name" value="PP2C-like"/>
    <property type="match status" value="1"/>
</dbReference>
<evidence type="ECO:0000256" key="5">
    <source>
        <dbReference type="ARBA" id="ARBA00022723"/>
    </source>
</evidence>
<dbReference type="Gene3D" id="3.60.40.10">
    <property type="entry name" value="PPM-type phosphatase domain"/>
    <property type="match status" value="2"/>
</dbReference>
<dbReference type="EC" id="3.1.3.16" evidence="4"/>
<evidence type="ECO:0000256" key="8">
    <source>
        <dbReference type="ARBA" id="ARBA00022912"/>
    </source>
</evidence>
<keyword evidence="7" id="KW-0460">Magnesium</keyword>
<dbReference type="SMART" id="SM00331">
    <property type="entry name" value="PP2C_SIG"/>
    <property type="match status" value="1"/>
</dbReference>
<name>A0AAD2FU36_9STRA</name>
<feature type="region of interest" description="Disordered" evidence="13">
    <location>
        <begin position="140"/>
        <end position="249"/>
    </location>
</feature>
<comment type="catalytic activity">
    <reaction evidence="11">
        <text>O-phospho-L-threonyl-[protein] + H2O = L-threonyl-[protein] + phosphate</text>
        <dbReference type="Rhea" id="RHEA:47004"/>
        <dbReference type="Rhea" id="RHEA-COMP:11060"/>
        <dbReference type="Rhea" id="RHEA-COMP:11605"/>
        <dbReference type="ChEBI" id="CHEBI:15377"/>
        <dbReference type="ChEBI" id="CHEBI:30013"/>
        <dbReference type="ChEBI" id="CHEBI:43474"/>
        <dbReference type="ChEBI" id="CHEBI:61977"/>
        <dbReference type="EC" id="3.1.3.16"/>
    </reaction>
</comment>
<reference evidence="15" key="1">
    <citation type="submission" date="2023-08" db="EMBL/GenBank/DDBJ databases">
        <authorList>
            <person name="Audoor S."/>
            <person name="Bilcke G."/>
        </authorList>
    </citation>
    <scope>NUCLEOTIDE SEQUENCE</scope>
</reference>
<evidence type="ECO:0000256" key="7">
    <source>
        <dbReference type="ARBA" id="ARBA00022842"/>
    </source>
</evidence>
<dbReference type="InterPro" id="IPR015655">
    <property type="entry name" value="PP2C"/>
</dbReference>
<evidence type="ECO:0000256" key="3">
    <source>
        <dbReference type="ARBA" id="ARBA00006702"/>
    </source>
</evidence>
<feature type="region of interest" description="Disordered" evidence="13">
    <location>
        <begin position="266"/>
        <end position="292"/>
    </location>
</feature>
<evidence type="ECO:0000256" key="6">
    <source>
        <dbReference type="ARBA" id="ARBA00022801"/>
    </source>
</evidence>
<comment type="catalytic activity">
    <reaction evidence="10">
        <text>O-phospho-L-seryl-[protein] + H2O = L-seryl-[protein] + phosphate</text>
        <dbReference type="Rhea" id="RHEA:20629"/>
        <dbReference type="Rhea" id="RHEA-COMP:9863"/>
        <dbReference type="Rhea" id="RHEA-COMP:11604"/>
        <dbReference type="ChEBI" id="CHEBI:15377"/>
        <dbReference type="ChEBI" id="CHEBI:29999"/>
        <dbReference type="ChEBI" id="CHEBI:43474"/>
        <dbReference type="ChEBI" id="CHEBI:83421"/>
        <dbReference type="EC" id="3.1.3.16"/>
    </reaction>
</comment>
<feature type="compositionally biased region" description="Basic and acidic residues" evidence="13">
    <location>
        <begin position="213"/>
        <end position="238"/>
    </location>
</feature>
<dbReference type="SMART" id="SM00332">
    <property type="entry name" value="PP2Cc"/>
    <property type="match status" value="1"/>
</dbReference>
<accession>A0AAD2FU36</accession>
<evidence type="ECO:0000256" key="12">
    <source>
        <dbReference type="RuleBase" id="RU003465"/>
    </source>
</evidence>
<dbReference type="CDD" id="cd00143">
    <property type="entry name" value="PP2Cc"/>
    <property type="match status" value="1"/>
</dbReference>
<gene>
    <name evidence="15" type="ORF">CYCCA115_LOCUS13394</name>
</gene>
<sequence length="488" mass="52523">MGTYLSIPVTEKCEESGESLECPDVPCSWGVVDMQGWRKSMEDAHVAVTDIPIPQSSEDSECKSDAKIFGVFDGHGGAEVARFCSLYLVSVLTQQESWKQGVPVSDEQRSSDPSESTVGLALRNTFHSLDRMIQDSSRRDEIVTLRNSKPFPGERRGAVSIPADQTVGIIPKETNPSNKSSSESTDAGNAKGENEELAPTEGGNNTDTSDDDSTGRVGEEEAAELDRNLDGDEKRIEQDSNDTSDELDKKTATVTGMMQRILNLASSSGDKGVVPLNSEETNQSAGGPSAAKPTIVHNGRLICNLPDHPIHAGATAIVAVLTGRILTVANAGDSRAVLCRAGGKTEALSFDHKPQQQVESSRITKAGGFVNQFVPGIPPADQIITSEPDILQVVLHPEDEFIILGCDGIWDCLSNENAVQFVRDRINTRTPTEIGIEMLDEIISDDPRVTQGIGGDNMTIMIVDLRPSTRVGRRNPDSQLAANNETEQ</sequence>
<comment type="similarity">
    <text evidence="3 12">Belongs to the PP2C family.</text>
</comment>
<evidence type="ECO:0000256" key="13">
    <source>
        <dbReference type="SAM" id="MobiDB-lite"/>
    </source>
</evidence>
<evidence type="ECO:0000313" key="15">
    <source>
        <dbReference type="EMBL" id="CAJ1952111.1"/>
    </source>
</evidence>
<proteinExistence type="inferred from homology"/>
<feature type="domain" description="PPM-type phosphatase" evidence="14">
    <location>
        <begin position="28"/>
        <end position="465"/>
    </location>
</feature>
<dbReference type="AlphaFoldDB" id="A0AAD2FU36"/>
<dbReference type="PANTHER" id="PTHR13832">
    <property type="entry name" value="PROTEIN PHOSPHATASE 2C"/>
    <property type="match status" value="1"/>
</dbReference>